<evidence type="ECO:0000256" key="1">
    <source>
        <dbReference type="ARBA" id="ARBA00022448"/>
    </source>
</evidence>
<accession>A0A3A9ARM2</accession>
<dbReference type="InterPro" id="IPR003439">
    <property type="entry name" value="ABC_transporter-like_ATP-bd"/>
</dbReference>
<reference evidence="5 6" key="1">
    <citation type="submission" date="2018-09" db="EMBL/GenBank/DDBJ databases">
        <title>Murine metabolic-syndrome-specific gut microbial biobank.</title>
        <authorList>
            <person name="Liu C."/>
        </authorList>
    </citation>
    <scope>NUCLEOTIDE SEQUENCE [LARGE SCALE GENOMIC DNA]</scope>
    <source>
        <strain evidence="5 6">0.1xD8-82</strain>
    </source>
</reference>
<protein>
    <submittedName>
        <fullName evidence="5">ABC transporter ATP-binding protein</fullName>
    </submittedName>
</protein>
<evidence type="ECO:0000259" key="4">
    <source>
        <dbReference type="PROSITE" id="PS50893"/>
    </source>
</evidence>
<sequence>MIEIRNVTKSYDKIKAVDDVSVSIKENTVFGLIGTNGAGKSTVLRMVAGVLEPEKGEIAIDGLPVFDNMEAKKKIYFIADEPYFFANSNATDMQRYLCSVYPEFAVEDFYNYLVNFGLDKKRKINTYSKGMKKQLALICGVCSGTKYLLCDETFDGLDPVMRQGIKSIFASEIERRGMTPVIASHNLRELEDICDHVGLLHKGGVLLSKDLEDMKCNIQKIQCVFKTIDDEAKAIKALDIMKNEKRGSLNVLTVRGNKAEILAVFATVNTIFFEALPLSLEEIFISETEVVGYDVKKLILG</sequence>
<keyword evidence="2" id="KW-0547">Nucleotide-binding</keyword>
<keyword evidence="3 5" id="KW-0067">ATP-binding</keyword>
<dbReference type="Proteomes" id="UP000280696">
    <property type="component" value="Unassembled WGS sequence"/>
</dbReference>
<dbReference type="GO" id="GO:0005524">
    <property type="term" value="F:ATP binding"/>
    <property type="evidence" value="ECO:0007669"/>
    <property type="project" value="UniProtKB-KW"/>
</dbReference>
<dbReference type="GO" id="GO:0016887">
    <property type="term" value="F:ATP hydrolysis activity"/>
    <property type="evidence" value="ECO:0007669"/>
    <property type="project" value="InterPro"/>
</dbReference>
<keyword evidence="1" id="KW-0813">Transport</keyword>
<keyword evidence="6" id="KW-1185">Reference proteome</keyword>
<dbReference type="AlphaFoldDB" id="A0A3A9ARM2"/>
<dbReference type="SMART" id="SM00382">
    <property type="entry name" value="AAA"/>
    <property type="match status" value="1"/>
</dbReference>
<gene>
    <name evidence="5" type="ORF">D7V94_15145</name>
</gene>
<evidence type="ECO:0000256" key="2">
    <source>
        <dbReference type="ARBA" id="ARBA00022741"/>
    </source>
</evidence>
<evidence type="ECO:0000313" key="6">
    <source>
        <dbReference type="Proteomes" id="UP000280696"/>
    </source>
</evidence>
<dbReference type="Pfam" id="PF00005">
    <property type="entry name" value="ABC_tran"/>
    <property type="match status" value="1"/>
</dbReference>
<dbReference type="SUPFAM" id="SSF52540">
    <property type="entry name" value="P-loop containing nucleoside triphosphate hydrolases"/>
    <property type="match status" value="1"/>
</dbReference>
<dbReference type="OrthoDB" id="9804819at2"/>
<dbReference type="PANTHER" id="PTHR42939:SF1">
    <property type="entry name" value="ABC TRANSPORTER ATP-BINDING PROTEIN ALBC-RELATED"/>
    <property type="match status" value="1"/>
</dbReference>
<evidence type="ECO:0000313" key="5">
    <source>
        <dbReference type="EMBL" id="RKI90193.1"/>
    </source>
</evidence>
<feature type="domain" description="ABC transporter" evidence="4">
    <location>
        <begin position="2"/>
        <end position="227"/>
    </location>
</feature>
<dbReference type="PROSITE" id="PS50893">
    <property type="entry name" value="ABC_TRANSPORTER_2"/>
    <property type="match status" value="1"/>
</dbReference>
<evidence type="ECO:0000256" key="3">
    <source>
        <dbReference type="ARBA" id="ARBA00022840"/>
    </source>
</evidence>
<dbReference type="CDD" id="cd03230">
    <property type="entry name" value="ABC_DR_subfamily_A"/>
    <property type="match status" value="1"/>
</dbReference>
<dbReference type="PANTHER" id="PTHR42939">
    <property type="entry name" value="ABC TRANSPORTER ATP-BINDING PROTEIN ALBC-RELATED"/>
    <property type="match status" value="1"/>
</dbReference>
<comment type="caution">
    <text evidence="5">The sequence shown here is derived from an EMBL/GenBank/DDBJ whole genome shotgun (WGS) entry which is preliminary data.</text>
</comment>
<dbReference type="InterPro" id="IPR003593">
    <property type="entry name" value="AAA+_ATPase"/>
</dbReference>
<dbReference type="Gene3D" id="3.40.50.300">
    <property type="entry name" value="P-loop containing nucleotide triphosphate hydrolases"/>
    <property type="match status" value="1"/>
</dbReference>
<proteinExistence type="predicted"/>
<dbReference type="InterPro" id="IPR027417">
    <property type="entry name" value="P-loop_NTPase"/>
</dbReference>
<dbReference type="EMBL" id="RAYQ01000016">
    <property type="protein sequence ID" value="RKI90193.1"/>
    <property type="molecule type" value="Genomic_DNA"/>
</dbReference>
<dbReference type="InterPro" id="IPR051782">
    <property type="entry name" value="ABC_Transporter_VariousFunc"/>
</dbReference>
<organism evidence="5 6">
    <name type="scientific">Parablautia intestinalis</name>
    <dbReference type="NCBI Taxonomy" id="2320100"/>
    <lineage>
        <taxon>Bacteria</taxon>
        <taxon>Bacillati</taxon>
        <taxon>Bacillota</taxon>
        <taxon>Clostridia</taxon>
        <taxon>Lachnospirales</taxon>
        <taxon>Lachnospiraceae</taxon>
        <taxon>Parablautia</taxon>
    </lineage>
</organism>
<name>A0A3A9ARM2_9FIRM</name>
<dbReference type="RefSeq" id="WP_120471171.1">
    <property type="nucleotide sequence ID" value="NZ_CATAJS010000024.1"/>
</dbReference>